<evidence type="ECO:0000313" key="2">
    <source>
        <dbReference type="Proteomes" id="UP000247565"/>
    </source>
</evidence>
<organism evidence="1 2">
    <name type="scientific">Commensalibacter melissae</name>
    <dbReference type="NCBI Taxonomy" id="2070537"/>
    <lineage>
        <taxon>Bacteria</taxon>
        <taxon>Pseudomonadati</taxon>
        <taxon>Pseudomonadota</taxon>
        <taxon>Alphaproteobacteria</taxon>
        <taxon>Acetobacterales</taxon>
        <taxon>Acetobacteraceae</taxon>
    </lineage>
</organism>
<keyword evidence="2" id="KW-1185">Reference proteome</keyword>
<dbReference type="OrthoDB" id="9032784at2"/>
<dbReference type="RefSeq" id="WP_110439478.1">
    <property type="nucleotide sequence ID" value="NZ_CP046393.1"/>
</dbReference>
<proteinExistence type="predicted"/>
<evidence type="ECO:0000313" key="1">
    <source>
        <dbReference type="EMBL" id="PXY99858.1"/>
    </source>
</evidence>
<dbReference type="Proteomes" id="UP000247565">
    <property type="component" value="Unassembled WGS sequence"/>
</dbReference>
<comment type="caution">
    <text evidence="1">The sequence shown here is derived from an EMBL/GenBank/DDBJ whole genome shotgun (WGS) entry which is preliminary data.</text>
</comment>
<gene>
    <name evidence="1" type="ORF">DK869_07965</name>
</gene>
<dbReference type="InterPro" id="IPR025127">
    <property type="entry name" value="DUF4054"/>
</dbReference>
<accession>A0A318MVJ9</accession>
<evidence type="ECO:0008006" key="3">
    <source>
        <dbReference type="Google" id="ProtNLM"/>
    </source>
</evidence>
<reference evidence="1 2" key="1">
    <citation type="submission" date="2018-05" db="EMBL/GenBank/DDBJ databases">
        <title>Reference genomes for bee gut microbiota database.</title>
        <authorList>
            <person name="Ellegaard K.M."/>
        </authorList>
    </citation>
    <scope>NUCLEOTIDE SEQUENCE [LARGE SCALE GENOMIC DNA]</scope>
    <source>
        <strain evidence="1 2">ESL0284</strain>
    </source>
</reference>
<dbReference type="AlphaFoldDB" id="A0A318MVJ9"/>
<dbReference type="EMBL" id="QGLT01000004">
    <property type="protein sequence ID" value="PXY99858.1"/>
    <property type="molecule type" value="Genomic_DNA"/>
</dbReference>
<dbReference type="Pfam" id="PF13262">
    <property type="entry name" value="DUF4054"/>
    <property type="match status" value="1"/>
</dbReference>
<name>A0A318MVJ9_9PROT</name>
<protein>
    <recommendedName>
        <fullName evidence="3">DUF4054 domain-containing protein</fullName>
    </recommendedName>
</protein>
<sequence>MNLQSDLKHQECVFDWSDWAASFPELESFFRPETIYKIAERAAIYFNPGKYSVVCCLKEKRILMNLLVSHLVCLQKKTENGDQLIGSISSVTEGSVSLHVDTKSHAKNKIDPWLAQTRYGYEFWALTKKYRSTFYTKPIPDPRLRIFP</sequence>